<reference evidence="7" key="1">
    <citation type="submission" date="2020-11" db="EMBL/GenBank/DDBJ databases">
        <title>Isolation and identification of active actinomycetes.</title>
        <authorList>
            <person name="Sun X."/>
        </authorList>
    </citation>
    <scope>NUCLEOTIDE SEQUENCE</scope>
    <source>
        <strain evidence="7">NEAU-A11</strain>
    </source>
</reference>
<dbReference type="SMART" id="SM00829">
    <property type="entry name" value="PKS_ER"/>
    <property type="match status" value="1"/>
</dbReference>
<dbReference type="InterPro" id="IPR036291">
    <property type="entry name" value="NAD(P)-bd_dom_sf"/>
</dbReference>
<feature type="domain" description="Enoyl reductase (ER)" evidence="6">
    <location>
        <begin position="10"/>
        <end position="306"/>
    </location>
</feature>
<dbReference type="PANTHER" id="PTHR44154:SF1">
    <property type="entry name" value="QUINONE OXIDOREDUCTASE"/>
    <property type="match status" value="1"/>
</dbReference>
<dbReference type="AlphaFoldDB" id="A0A931C332"/>
<keyword evidence="8" id="KW-1185">Reference proteome</keyword>
<evidence type="ECO:0000256" key="3">
    <source>
        <dbReference type="ARBA" id="ARBA00022490"/>
    </source>
</evidence>
<dbReference type="InterPro" id="IPR002364">
    <property type="entry name" value="Quin_OxRdtase/zeta-crystal_CS"/>
</dbReference>
<dbReference type="Gene3D" id="3.90.180.10">
    <property type="entry name" value="Medium-chain alcohol dehydrogenases, catalytic domain"/>
    <property type="match status" value="1"/>
</dbReference>
<evidence type="ECO:0000256" key="1">
    <source>
        <dbReference type="ARBA" id="ARBA00004496"/>
    </source>
</evidence>
<protein>
    <submittedName>
        <fullName evidence="7">NADP-dependent oxidoreductase</fullName>
    </submittedName>
</protein>
<keyword evidence="4" id="KW-0521">NADP</keyword>
<dbReference type="Pfam" id="PF08240">
    <property type="entry name" value="ADH_N"/>
    <property type="match status" value="1"/>
</dbReference>
<dbReference type="CDD" id="cd05289">
    <property type="entry name" value="MDR_like_2"/>
    <property type="match status" value="1"/>
</dbReference>
<dbReference type="SUPFAM" id="SSF51735">
    <property type="entry name" value="NAD(P)-binding Rossmann-fold domains"/>
    <property type="match status" value="1"/>
</dbReference>
<evidence type="ECO:0000313" key="7">
    <source>
        <dbReference type="EMBL" id="MBG0561334.1"/>
    </source>
</evidence>
<dbReference type="GO" id="GO:0003723">
    <property type="term" value="F:RNA binding"/>
    <property type="evidence" value="ECO:0007669"/>
    <property type="project" value="UniProtKB-KW"/>
</dbReference>
<dbReference type="InterPro" id="IPR013154">
    <property type="entry name" value="ADH-like_N"/>
</dbReference>
<gene>
    <name evidence="7" type="ORF">I4J89_07655</name>
</gene>
<dbReference type="RefSeq" id="WP_196413128.1">
    <property type="nucleotide sequence ID" value="NZ_JADQTO010000003.1"/>
</dbReference>
<dbReference type="EMBL" id="JADQTO010000003">
    <property type="protein sequence ID" value="MBG0561334.1"/>
    <property type="molecule type" value="Genomic_DNA"/>
</dbReference>
<organism evidence="7 8">
    <name type="scientific">Actinoplanes aureus</name>
    <dbReference type="NCBI Taxonomy" id="2792083"/>
    <lineage>
        <taxon>Bacteria</taxon>
        <taxon>Bacillati</taxon>
        <taxon>Actinomycetota</taxon>
        <taxon>Actinomycetes</taxon>
        <taxon>Micromonosporales</taxon>
        <taxon>Micromonosporaceae</taxon>
        <taxon>Actinoplanes</taxon>
    </lineage>
</organism>
<dbReference type="Proteomes" id="UP000598146">
    <property type="component" value="Unassembled WGS sequence"/>
</dbReference>
<accession>A0A931C332</accession>
<evidence type="ECO:0000256" key="4">
    <source>
        <dbReference type="ARBA" id="ARBA00022857"/>
    </source>
</evidence>
<evidence type="ECO:0000313" key="8">
    <source>
        <dbReference type="Proteomes" id="UP000598146"/>
    </source>
</evidence>
<comment type="caution">
    <text evidence="7">The sequence shown here is derived from an EMBL/GenBank/DDBJ whole genome shotgun (WGS) entry which is preliminary data.</text>
</comment>
<proteinExistence type="predicted"/>
<dbReference type="GO" id="GO:0008270">
    <property type="term" value="F:zinc ion binding"/>
    <property type="evidence" value="ECO:0007669"/>
    <property type="project" value="InterPro"/>
</dbReference>
<dbReference type="InterPro" id="IPR020843">
    <property type="entry name" value="ER"/>
</dbReference>
<dbReference type="PANTHER" id="PTHR44154">
    <property type="entry name" value="QUINONE OXIDOREDUCTASE"/>
    <property type="match status" value="1"/>
</dbReference>
<sequence length="308" mass="32672">MRAISQSAFGGPEVLELIETDRPEPGPDQVLVRVRAAGVNPVDWKIRSGTPPLFGDPPYTLGFDVSGVVEAVGSRVTRFRPGDEIYGMPAPPAAAYAEYLAAAAADLARKPPRLDHVHAGALPAVALTAWQALVGVANLSAGQRVLIHAAAGGIGHLAVQIAKTRGAYVVGTARKDRHDFLYDLGIDEAVDYTVDDFAVAVRDMDVVLDLIGGAYGRRSLDTLRPGGLLVTAIWTDPGVTEAEAEQWGLRYAAVHVAPSADDLEKINELIGEGRLSVYVDQVLGLEDARKAHELSESGHVKGKIVLVP</sequence>
<name>A0A931C332_9ACTN</name>
<dbReference type="InterPro" id="IPR051603">
    <property type="entry name" value="Zinc-ADH_QOR/CCCR"/>
</dbReference>
<dbReference type="InterPro" id="IPR011032">
    <property type="entry name" value="GroES-like_sf"/>
</dbReference>
<comment type="subcellular location">
    <subcellularLocation>
        <location evidence="1">Cytoplasm</location>
    </subcellularLocation>
</comment>
<dbReference type="PROSITE" id="PS01162">
    <property type="entry name" value="QOR_ZETA_CRYSTAL"/>
    <property type="match status" value="1"/>
</dbReference>
<dbReference type="GO" id="GO:0005737">
    <property type="term" value="C:cytoplasm"/>
    <property type="evidence" value="ECO:0007669"/>
    <property type="project" value="UniProtKB-SubCell"/>
</dbReference>
<dbReference type="Pfam" id="PF13602">
    <property type="entry name" value="ADH_zinc_N_2"/>
    <property type="match status" value="1"/>
</dbReference>
<dbReference type="GO" id="GO:0016491">
    <property type="term" value="F:oxidoreductase activity"/>
    <property type="evidence" value="ECO:0007669"/>
    <property type="project" value="InterPro"/>
</dbReference>
<evidence type="ECO:0000259" key="6">
    <source>
        <dbReference type="SMART" id="SM00829"/>
    </source>
</evidence>
<evidence type="ECO:0000256" key="2">
    <source>
        <dbReference type="ARBA" id="ARBA00011881"/>
    </source>
</evidence>
<comment type="subunit">
    <text evidence="2">Homotetramer.</text>
</comment>
<keyword evidence="5" id="KW-0694">RNA-binding</keyword>
<dbReference type="SUPFAM" id="SSF50129">
    <property type="entry name" value="GroES-like"/>
    <property type="match status" value="1"/>
</dbReference>
<dbReference type="Gene3D" id="3.40.50.720">
    <property type="entry name" value="NAD(P)-binding Rossmann-like Domain"/>
    <property type="match status" value="1"/>
</dbReference>
<keyword evidence="3" id="KW-0963">Cytoplasm</keyword>
<evidence type="ECO:0000256" key="5">
    <source>
        <dbReference type="ARBA" id="ARBA00022884"/>
    </source>
</evidence>